<reference evidence="1 2" key="1">
    <citation type="submission" date="2017-09" db="EMBL/GenBank/DDBJ databases">
        <title>WGS assembly of Aquilegia coerulea Goldsmith.</title>
        <authorList>
            <person name="Hodges S."/>
            <person name="Kramer E."/>
            <person name="Nordborg M."/>
            <person name="Tomkins J."/>
            <person name="Borevitz J."/>
            <person name="Derieg N."/>
            <person name="Yan J."/>
            <person name="Mihaltcheva S."/>
            <person name="Hayes R.D."/>
            <person name="Rokhsar D."/>
        </authorList>
    </citation>
    <scope>NUCLEOTIDE SEQUENCE [LARGE SCALE GENOMIC DNA]</scope>
    <source>
        <strain evidence="2">cv. Goldsmith</strain>
    </source>
</reference>
<keyword evidence="2" id="KW-1185">Reference proteome</keyword>
<evidence type="ECO:0000313" key="2">
    <source>
        <dbReference type="Proteomes" id="UP000230069"/>
    </source>
</evidence>
<evidence type="ECO:0000313" key="1">
    <source>
        <dbReference type="EMBL" id="PIA40171.1"/>
    </source>
</evidence>
<dbReference type="EMBL" id="KZ305042">
    <property type="protein sequence ID" value="PIA40171.1"/>
    <property type="molecule type" value="Genomic_DNA"/>
</dbReference>
<dbReference type="STRING" id="218851.A0A2G5D9I1"/>
<accession>A0A2G5D9I1</accession>
<name>A0A2G5D9I1_AQUCA</name>
<proteinExistence type="predicted"/>
<organism evidence="1 2">
    <name type="scientific">Aquilegia coerulea</name>
    <name type="common">Rocky mountain columbine</name>
    <dbReference type="NCBI Taxonomy" id="218851"/>
    <lineage>
        <taxon>Eukaryota</taxon>
        <taxon>Viridiplantae</taxon>
        <taxon>Streptophyta</taxon>
        <taxon>Embryophyta</taxon>
        <taxon>Tracheophyta</taxon>
        <taxon>Spermatophyta</taxon>
        <taxon>Magnoliopsida</taxon>
        <taxon>Ranunculales</taxon>
        <taxon>Ranunculaceae</taxon>
        <taxon>Thalictroideae</taxon>
        <taxon>Aquilegia</taxon>
    </lineage>
</organism>
<sequence length="132" mass="15151">MSEAPQEFHSEVDLLTFLASTVDKLDGPSHCWLNKSEDSKVPFTRDGSFLVLAGVFLEDSLVLGPDRILMLDKVKYFHRRYPQLHVFGFQFFNSLVPPQTQIVQTIMKDYLTFPILLSNKSFSEVTYKSEIS</sequence>
<dbReference type="OrthoDB" id="273823at2759"/>
<dbReference type="Proteomes" id="UP000230069">
    <property type="component" value="Unassembled WGS sequence"/>
</dbReference>
<gene>
    <name evidence="1" type="ORF">AQUCO_02500105v1</name>
</gene>
<dbReference type="InParanoid" id="A0A2G5D9I1"/>
<protein>
    <submittedName>
        <fullName evidence="1">Uncharacterized protein</fullName>
    </submittedName>
</protein>
<dbReference type="AlphaFoldDB" id="A0A2G5D9I1"/>